<comment type="caution">
    <text evidence="1">The sequence shown here is derived from an EMBL/GenBank/DDBJ whole genome shotgun (WGS) entry which is preliminary data.</text>
</comment>
<dbReference type="EMBL" id="BJJW01000002">
    <property type="protein sequence ID" value="GDZ83065.1"/>
    <property type="molecule type" value="Genomic_DNA"/>
</dbReference>
<evidence type="ECO:0000313" key="2">
    <source>
        <dbReference type="Proteomes" id="UP000323274"/>
    </source>
</evidence>
<organism evidence="1 2">
    <name type="scientific">Leuconostoc citreum</name>
    <dbReference type="NCBI Taxonomy" id="33964"/>
    <lineage>
        <taxon>Bacteria</taxon>
        <taxon>Bacillati</taxon>
        <taxon>Bacillota</taxon>
        <taxon>Bacilli</taxon>
        <taxon>Lactobacillales</taxon>
        <taxon>Lactobacillaceae</taxon>
        <taxon>Leuconostoc</taxon>
    </lineage>
</organism>
<dbReference type="InterPro" id="IPR007499">
    <property type="entry name" value="ERF_bacteria_virus"/>
</dbReference>
<dbReference type="RefSeq" id="WP_149333659.1">
    <property type="nucleotide sequence ID" value="NZ_BJJW01000002.1"/>
</dbReference>
<dbReference type="AlphaFoldDB" id="A0A5A5TZK3"/>
<dbReference type="Proteomes" id="UP000323274">
    <property type="component" value="Unassembled WGS sequence"/>
</dbReference>
<protein>
    <submittedName>
        <fullName evidence="1">Uncharacterized protein</fullName>
    </submittedName>
</protein>
<name>A0A5A5TZK3_LEUCI</name>
<dbReference type="Pfam" id="PF04404">
    <property type="entry name" value="ERF"/>
    <property type="match status" value="1"/>
</dbReference>
<evidence type="ECO:0000313" key="1">
    <source>
        <dbReference type="EMBL" id="GDZ83065.1"/>
    </source>
</evidence>
<reference evidence="1 2" key="1">
    <citation type="submission" date="2019-04" db="EMBL/GenBank/DDBJ databases">
        <title>A pseudo-fructophilic Leuconostoc citreum strain F192-5 isolated from peel of satsuma mandarin: the first report for isolation and characterization of strain-dependent fructophilic-like characteristics.</title>
        <authorList>
            <person name="Maeno S."/>
            <person name="Tanizawa Y."/>
            <person name="Kajikawa A."/>
            <person name="Kanesaki Y."/>
            <person name="Kubota E."/>
            <person name="Arita M."/>
            <person name="Leon D."/>
            <person name="Endo A."/>
        </authorList>
    </citation>
    <scope>NUCLEOTIDE SEQUENCE [LARGE SCALE GENOMIC DNA]</scope>
    <source>
        <strain evidence="1 2">F192-5</strain>
    </source>
</reference>
<proteinExistence type="predicted"/>
<accession>A0A5A5TZK3</accession>
<gene>
    <name evidence="1" type="ORF">LCIT_03070</name>
</gene>
<sequence length="218" mass="23956">MRQVYEVKPTPELNEAFEKLQQHLRQPEKNKTGVHGAKYSDLYAVGKAIRDANKESGAGISFTQPVVSELDANGKERLQVLTIIMHKSGESIVVEGLPLTAGSNNSQEAMKAATYAKRGSLMAAFGITPKDEDDDGEEITALQQYQNNELEQKRRVHAKVKQMLALVDKTKIDLIWAAIGKERGSANDVDKLSMAKASMMYGAIQFANSDIMAVDDSK</sequence>